<gene>
    <name evidence="8" type="ORF">SAMN05216167_101246</name>
</gene>
<dbReference type="STRING" id="662367.SAMN05216167_101246"/>
<evidence type="ECO:0000256" key="2">
    <source>
        <dbReference type="ARBA" id="ARBA00022475"/>
    </source>
</evidence>
<dbReference type="InterPro" id="IPR003838">
    <property type="entry name" value="ABC3_permease_C"/>
</dbReference>
<organism evidence="8 9">
    <name type="scientific">Spirosoma endophyticum</name>
    <dbReference type="NCBI Taxonomy" id="662367"/>
    <lineage>
        <taxon>Bacteria</taxon>
        <taxon>Pseudomonadati</taxon>
        <taxon>Bacteroidota</taxon>
        <taxon>Cytophagia</taxon>
        <taxon>Cytophagales</taxon>
        <taxon>Cytophagaceae</taxon>
        <taxon>Spirosoma</taxon>
    </lineage>
</organism>
<evidence type="ECO:0000259" key="7">
    <source>
        <dbReference type="Pfam" id="PF02687"/>
    </source>
</evidence>
<dbReference type="PANTHER" id="PTHR30572:SF18">
    <property type="entry name" value="ABC-TYPE MACROLIDE FAMILY EXPORT SYSTEM PERMEASE COMPONENT 2"/>
    <property type="match status" value="1"/>
</dbReference>
<keyword evidence="9" id="KW-1185">Reference proteome</keyword>
<dbReference type="RefSeq" id="WP_093822643.1">
    <property type="nucleotide sequence ID" value="NZ_FOLQ01000001.1"/>
</dbReference>
<evidence type="ECO:0000313" key="9">
    <source>
        <dbReference type="Proteomes" id="UP000198598"/>
    </source>
</evidence>
<keyword evidence="4 6" id="KW-1133">Transmembrane helix</keyword>
<dbReference type="AlphaFoldDB" id="A0A1I1FKB8"/>
<dbReference type="Pfam" id="PF02687">
    <property type="entry name" value="FtsX"/>
    <property type="match status" value="1"/>
</dbReference>
<dbReference type="Proteomes" id="UP000198598">
    <property type="component" value="Unassembled WGS sequence"/>
</dbReference>
<sequence>MHTAIEPFIAKLGDRPISIVRIQPGQTKQALASQETLARQLNPKFPFRYRFADEAFQQMYRSETLVGALANYFAFLAIFISCLGLFGLAAFMEEQRTKEIGMRKVLGDSVTSVVALLSQDFLKLVLVAIVISSPIAWYAMSQWLQGYAYRINMDWWVFALAGLLAIGIALLTISFQSIKAALMNPVKSLRSE</sequence>
<evidence type="ECO:0000256" key="6">
    <source>
        <dbReference type="SAM" id="Phobius"/>
    </source>
</evidence>
<evidence type="ECO:0000256" key="1">
    <source>
        <dbReference type="ARBA" id="ARBA00004651"/>
    </source>
</evidence>
<dbReference type="PANTHER" id="PTHR30572">
    <property type="entry name" value="MEMBRANE COMPONENT OF TRANSPORTER-RELATED"/>
    <property type="match status" value="1"/>
</dbReference>
<dbReference type="OrthoDB" id="1451596at2"/>
<proteinExistence type="predicted"/>
<keyword evidence="5 6" id="KW-0472">Membrane</keyword>
<dbReference type="InterPro" id="IPR050250">
    <property type="entry name" value="Macrolide_Exporter_MacB"/>
</dbReference>
<name>A0A1I1FKB8_9BACT</name>
<dbReference type="EMBL" id="FOLQ01000001">
    <property type="protein sequence ID" value="SFB99426.1"/>
    <property type="molecule type" value="Genomic_DNA"/>
</dbReference>
<accession>A0A1I1FKB8</accession>
<feature type="transmembrane region" description="Helical" evidence="6">
    <location>
        <begin position="113"/>
        <end position="135"/>
    </location>
</feature>
<keyword evidence="2" id="KW-1003">Cell membrane</keyword>
<dbReference type="GO" id="GO:0022857">
    <property type="term" value="F:transmembrane transporter activity"/>
    <property type="evidence" value="ECO:0007669"/>
    <property type="project" value="TreeGrafter"/>
</dbReference>
<feature type="transmembrane region" description="Helical" evidence="6">
    <location>
        <begin position="69"/>
        <end position="92"/>
    </location>
</feature>
<feature type="domain" description="ABC3 transporter permease C-terminal" evidence="7">
    <location>
        <begin position="73"/>
        <end position="185"/>
    </location>
</feature>
<keyword evidence="3 6" id="KW-0812">Transmembrane</keyword>
<feature type="transmembrane region" description="Helical" evidence="6">
    <location>
        <begin position="155"/>
        <end position="175"/>
    </location>
</feature>
<evidence type="ECO:0000313" key="8">
    <source>
        <dbReference type="EMBL" id="SFB99426.1"/>
    </source>
</evidence>
<protein>
    <submittedName>
        <fullName evidence="8">FtsX-like permease family protein</fullName>
    </submittedName>
</protein>
<evidence type="ECO:0000256" key="3">
    <source>
        <dbReference type="ARBA" id="ARBA00022692"/>
    </source>
</evidence>
<evidence type="ECO:0000256" key="5">
    <source>
        <dbReference type="ARBA" id="ARBA00023136"/>
    </source>
</evidence>
<evidence type="ECO:0000256" key="4">
    <source>
        <dbReference type="ARBA" id="ARBA00022989"/>
    </source>
</evidence>
<dbReference type="GO" id="GO:0005886">
    <property type="term" value="C:plasma membrane"/>
    <property type="evidence" value="ECO:0007669"/>
    <property type="project" value="UniProtKB-SubCell"/>
</dbReference>
<reference evidence="8 9" key="1">
    <citation type="submission" date="2016-10" db="EMBL/GenBank/DDBJ databases">
        <authorList>
            <person name="de Groot N.N."/>
        </authorList>
    </citation>
    <scope>NUCLEOTIDE SEQUENCE [LARGE SCALE GENOMIC DNA]</scope>
    <source>
        <strain evidence="8 9">DSM 26130</strain>
    </source>
</reference>
<comment type="subcellular location">
    <subcellularLocation>
        <location evidence="1">Cell membrane</location>
        <topology evidence="1">Multi-pass membrane protein</topology>
    </subcellularLocation>
</comment>